<dbReference type="InterPro" id="IPR017972">
    <property type="entry name" value="Cyt_P450_CS"/>
</dbReference>
<gene>
    <name evidence="15" type="ORF">NA57DRAFT_54500</name>
</gene>
<evidence type="ECO:0000256" key="2">
    <source>
        <dbReference type="ARBA" id="ARBA00004167"/>
    </source>
</evidence>
<evidence type="ECO:0000313" key="15">
    <source>
        <dbReference type="EMBL" id="KAF2100410.1"/>
    </source>
</evidence>
<dbReference type="InterPro" id="IPR002401">
    <property type="entry name" value="Cyt_P450_E_grp-I"/>
</dbReference>
<reference evidence="15" key="1">
    <citation type="journal article" date="2020" name="Stud. Mycol.">
        <title>101 Dothideomycetes genomes: a test case for predicting lifestyles and emergence of pathogens.</title>
        <authorList>
            <person name="Haridas S."/>
            <person name="Albert R."/>
            <person name="Binder M."/>
            <person name="Bloem J."/>
            <person name="Labutti K."/>
            <person name="Salamov A."/>
            <person name="Andreopoulos B."/>
            <person name="Baker S."/>
            <person name="Barry K."/>
            <person name="Bills G."/>
            <person name="Bluhm B."/>
            <person name="Cannon C."/>
            <person name="Castanera R."/>
            <person name="Culley D."/>
            <person name="Daum C."/>
            <person name="Ezra D."/>
            <person name="Gonzalez J."/>
            <person name="Henrissat B."/>
            <person name="Kuo A."/>
            <person name="Liang C."/>
            <person name="Lipzen A."/>
            <person name="Lutzoni F."/>
            <person name="Magnuson J."/>
            <person name="Mondo S."/>
            <person name="Nolan M."/>
            <person name="Ohm R."/>
            <person name="Pangilinan J."/>
            <person name="Park H.-J."/>
            <person name="Ramirez L."/>
            <person name="Alfaro M."/>
            <person name="Sun H."/>
            <person name="Tritt A."/>
            <person name="Yoshinaga Y."/>
            <person name="Zwiers L.-H."/>
            <person name="Turgeon B."/>
            <person name="Goodwin S."/>
            <person name="Spatafora J."/>
            <person name="Crous P."/>
            <person name="Grigoriev I."/>
        </authorList>
    </citation>
    <scope>NUCLEOTIDE SEQUENCE</scope>
    <source>
        <strain evidence="15">CBS 133067</strain>
    </source>
</reference>
<proteinExistence type="inferred from homology"/>
<evidence type="ECO:0000256" key="12">
    <source>
        <dbReference type="PIRSR" id="PIRSR602401-1"/>
    </source>
</evidence>
<keyword evidence="6 12" id="KW-0479">Metal-binding</keyword>
<dbReference type="Gene3D" id="1.10.630.10">
    <property type="entry name" value="Cytochrome P450"/>
    <property type="match status" value="1"/>
</dbReference>
<feature type="binding site" description="axial binding residue" evidence="12">
    <location>
        <position position="453"/>
    </location>
    <ligand>
        <name>heme</name>
        <dbReference type="ChEBI" id="CHEBI:30413"/>
    </ligand>
    <ligandPart>
        <name>Fe</name>
        <dbReference type="ChEBI" id="CHEBI:18248"/>
    </ligandPart>
</feature>
<dbReference type="GO" id="GO:0016705">
    <property type="term" value="F:oxidoreductase activity, acting on paired donors, with incorporation or reduction of molecular oxygen"/>
    <property type="evidence" value="ECO:0007669"/>
    <property type="project" value="InterPro"/>
</dbReference>
<dbReference type="GO" id="GO:0004497">
    <property type="term" value="F:monooxygenase activity"/>
    <property type="evidence" value="ECO:0007669"/>
    <property type="project" value="UniProtKB-KW"/>
</dbReference>
<organism evidence="15 16">
    <name type="scientific">Rhizodiscina lignyota</name>
    <dbReference type="NCBI Taxonomy" id="1504668"/>
    <lineage>
        <taxon>Eukaryota</taxon>
        <taxon>Fungi</taxon>
        <taxon>Dikarya</taxon>
        <taxon>Ascomycota</taxon>
        <taxon>Pezizomycotina</taxon>
        <taxon>Dothideomycetes</taxon>
        <taxon>Pleosporomycetidae</taxon>
        <taxon>Aulographales</taxon>
        <taxon>Rhizodiscinaceae</taxon>
        <taxon>Rhizodiscina</taxon>
    </lineage>
</organism>
<dbReference type="PROSITE" id="PS00086">
    <property type="entry name" value="CYTOCHROME_P450"/>
    <property type="match status" value="1"/>
</dbReference>
<dbReference type="GO" id="GO:0020037">
    <property type="term" value="F:heme binding"/>
    <property type="evidence" value="ECO:0007669"/>
    <property type="project" value="InterPro"/>
</dbReference>
<evidence type="ECO:0000256" key="14">
    <source>
        <dbReference type="SAM" id="Phobius"/>
    </source>
</evidence>
<keyword evidence="8 13" id="KW-0560">Oxidoreductase</keyword>
<keyword evidence="9 12" id="KW-0408">Iron</keyword>
<evidence type="ECO:0000256" key="13">
    <source>
        <dbReference type="RuleBase" id="RU000461"/>
    </source>
</evidence>
<dbReference type="PRINTS" id="PR00463">
    <property type="entry name" value="EP450I"/>
</dbReference>
<dbReference type="GO" id="GO:0016020">
    <property type="term" value="C:membrane"/>
    <property type="evidence" value="ECO:0007669"/>
    <property type="project" value="UniProtKB-SubCell"/>
</dbReference>
<evidence type="ECO:0000256" key="8">
    <source>
        <dbReference type="ARBA" id="ARBA00023002"/>
    </source>
</evidence>
<dbReference type="OrthoDB" id="3945418at2759"/>
<accession>A0A9P4IJJ5</accession>
<keyword evidence="10 13" id="KW-0503">Monooxygenase</keyword>
<evidence type="ECO:0000256" key="1">
    <source>
        <dbReference type="ARBA" id="ARBA00001971"/>
    </source>
</evidence>
<dbReference type="InterPro" id="IPR001128">
    <property type="entry name" value="Cyt_P450"/>
</dbReference>
<dbReference type="InterPro" id="IPR050121">
    <property type="entry name" value="Cytochrome_P450_monoxygenase"/>
</dbReference>
<dbReference type="GO" id="GO:0005506">
    <property type="term" value="F:iron ion binding"/>
    <property type="evidence" value="ECO:0007669"/>
    <property type="project" value="InterPro"/>
</dbReference>
<dbReference type="EMBL" id="ML978124">
    <property type="protein sequence ID" value="KAF2100410.1"/>
    <property type="molecule type" value="Genomic_DNA"/>
</dbReference>
<sequence>MDLVLHSISLSILLTAPVVYIVALAVHRLYLSPVSKFPGPKLAALTFWYEFYYDVICKGRYTWKIQQLHRQYGPIIRINPFEIHVDDHHFYDEVYVGHGRRTDKWQWSAKMFGTSQAAVGTTNHELHRLRRSALNPFFSKRSVVRLEPIIHANVVKLRSKLSEWSGTRKPVNLSDAFTCLSADVIGNYAFGQSYNFINSPNFEPGWRKFMMDLSAGTMLMKQFGWAYRMLNVLPEAIISLLHPLTRQLINLRQSIAKQIRAVQDDLSGETKSEREHPTIFHQLLTSDLPPVELSLPRLTDEALTIIGAGTVTTAHTLTTITYHILSDPSKLNNLRTELATLTSDSPNWTELEHLPYLSACISEGLRLSYGVSHRLQRVSPDSELYYHDPTAGKVLTIPRGTPVSMTSMNIHNNPNLFPCPEEFLPERWLSTLDSHPSEARRWLVPFSRGSRSCVGMNLAYAELFLTIGSLFAPAEAGGVNMELFETDDSDVKVVHDFFNPSARLDSKGVRVLVS</sequence>
<comment type="caution">
    <text evidence="15">The sequence shown here is derived from an EMBL/GenBank/DDBJ whole genome shotgun (WGS) entry which is preliminary data.</text>
</comment>
<comment type="similarity">
    <text evidence="3 13">Belongs to the cytochrome P450 family.</text>
</comment>
<feature type="transmembrane region" description="Helical" evidence="14">
    <location>
        <begin position="12"/>
        <end position="31"/>
    </location>
</feature>
<dbReference type="PANTHER" id="PTHR24305:SF157">
    <property type="entry name" value="N-ACETYLTRYPTOPHAN 6-HYDROXYLASE IVOC-RELATED"/>
    <property type="match status" value="1"/>
</dbReference>
<dbReference type="FunFam" id="1.10.630.10:FF:000069">
    <property type="entry name" value="Cytochrome P450, putative (Eurofung)"/>
    <property type="match status" value="1"/>
</dbReference>
<dbReference type="Proteomes" id="UP000799772">
    <property type="component" value="Unassembled WGS sequence"/>
</dbReference>
<dbReference type="InterPro" id="IPR036396">
    <property type="entry name" value="Cyt_P450_sf"/>
</dbReference>
<evidence type="ECO:0000256" key="7">
    <source>
        <dbReference type="ARBA" id="ARBA00022989"/>
    </source>
</evidence>
<dbReference type="Pfam" id="PF00067">
    <property type="entry name" value="p450"/>
    <property type="match status" value="1"/>
</dbReference>
<comment type="subcellular location">
    <subcellularLocation>
        <location evidence="2">Membrane</location>
        <topology evidence="2">Single-pass membrane protein</topology>
    </subcellularLocation>
</comment>
<evidence type="ECO:0000256" key="9">
    <source>
        <dbReference type="ARBA" id="ARBA00023004"/>
    </source>
</evidence>
<keyword evidence="11 14" id="KW-0472">Membrane</keyword>
<keyword evidence="16" id="KW-1185">Reference proteome</keyword>
<evidence type="ECO:0000256" key="6">
    <source>
        <dbReference type="ARBA" id="ARBA00022723"/>
    </source>
</evidence>
<dbReference type="CDD" id="cd11062">
    <property type="entry name" value="CYP58-like"/>
    <property type="match status" value="1"/>
</dbReference>
<evidence type="ECO:0000256" key="3">
    <source>
        <dbReference type="ARBA" id="ARBA00010617"/>
    </source>
</evidence>
<keyword evidence="7 14" id="KW-1133">Transmembrane helix</keyword>
<comment type="cofactor">
    <cofactor evidence="1 12">
        <name>heme</name>
        <dbReference type="ChEBI" id="CHEBI:30413"/>
    </cofactor>
</comment>
<dbReference type="SUPFAM" id="SSF48264">
    <property type="entry name" value="Cytochrome P450"/>
    <property type="match status" value="1"/>
</dbReference>
<keyword evidence="4 12" id="KW-0349">Heme</keyword>
<evidence type="ECO:0000313" key="16">
    <source>
        <dbReference type="Proteomes" id="UP000799772"/>
    </source>
</evidence>
<dbReference type="AlphaFoldDB" id="A0A9P4IJJ5"/>
<dbReference type="PRINTS" id="PR00385">
    <property type="entry name" value="P450"/>
</dbReference>
<keyword evidence="5 14" id="KW-0812">Transmembrane</keyword>
<evidence type="ECO:0000256" key="4">
    <source>
        <dbReference type="ARBA" id="ARBA00022617"/>
    </source>
</evidence>
<evidence type="ECO:0000256" key="11">
    <source>
        <dbReference type="ARBA" id="ARBA00023136"/>
    </source>
</evidence>
<protein>
    <submittedName>
        <fullName evidence="15">Cytochrome P450</fullName>
    </submittedName>
</protein>
<name>A0A9P4IJJ5_9PEZI</name>
<evidence type="ECO:0000256" key="5">
    <source>
        <dbReference type="ARBA" id="ARBA00022692"/>
    </source>
</evidence>
<evidence type="ECO:0000256" key="10">
    <source>
        <dbReference type="ARBA" id="ARBA00023033"/>
    </source>
</evidence>
<dbReference type="PANTHER" id="PTHR24305">
    <property type="entry name" value="CYTOCHROME P450"/>
    <property type="match status" value="1"/>
</dbReference>